<feature type="compositionally biased region" description="Polar residues" evidence="1">
    <location>
        <begin position="29"/>
        <end position="43"/>
    </location>
</feature>
<feature type="region of interest" description="Disordered" evidence="1">
    <location>
        <begin position="1"/>
        <end position="58"/>
    </location>
</feature>
<sequence length="85" mass="8941">MSDTQQHQNEETTPVTSSQDSDSEHSGSTTPSDESPQDETVTPTLLALPPGFRPRGRGNVVTSTTTCSNKKCSCKSCSCGPTCSC</sequence>
<reference evidence="2 3" key="1">
    <citation type="submission" date="2022-09" db="EMBL/GenBank/DDBJ databases">
        <authorList>
            <person name="Palmer J.M."/>
        </authorList>
    </citation>
    <scope>NUCLEOTIDE SEQUENCE [LARGE SCALE GENOMIC DNA]</scope>
    <source>
        <strain evidence="2 3">DSM 7382</strain>
    </source>
</reference>
<name>A0AAW0GU56_9APHY</name>
<comment type="caution">
    <text evidence="2">The sequence shown here is derived from an EMBL/GenBank/DDBJ whole genome shotgun (WGS) entry which is preliminary data.</text>
</comment>
<gene>
    <name evidence="2" type="ORF">QCA50_001873</name>
</gene>
<dbReference type="AlphaFoldDB" id="A0AAW0GU56"/>
<organism evidence="2 3">
    <name type="scientific">Cerrena zonata</name>
    <dbReference type="NCBI Taxonomy" id="2478898"/>
    <lineage>
        <taxon>Eukaryota</taxon>
        <taxon>Fungi</taxon>
        <taxon>Dikarya</taxon>
        <taxon>Basidiomycota</taxon>
        <taxon>Agaricomycotina</taxon>
        <taxon>Agaricomycetes</taxon>
        <taxon>Polyporales</taxon>
        <taxon>Cerrenaceae</taxon>
        <taxon>Cerrena</taxon>
    </lineage>
</organism>
<feature type="compositionally biased region" description="Polar residues" evidence="1">
    <location>
        <begin position="1"/>
        <end position="16"/>
    </location>
</feature>
<proteinExistence type="predicted"/>
<evidence type="ECO:0000313" key="3">
    <source>
        <dbReference type="Proteomes" id="UP001385951"/>
    </source>
</evidence>
<evidence type="ECO:0000256" key="1">
    <source>
        <dbReference type="SAM" id="MobiDB-lite"/>
    </source>
</evidence>
<accession>A0AAW0GU56</accession>
<evidence type="ECO:0000313" key="2">
    <source>
        <dbReference type="EMBL" id="KAK7694685.1"/>
    </source>
</evidence>
<dbReference type="EMBL" id="JASBNA010000002">
    <property type="protein sequence ID" value="KAK7694685.1"/>
    <property type="molecule type" value="Genomic_DNA"/>
</dbReference>
<protein>
    <recommendedName>
        <fullName evidence="4">Metallothionein</fullName>
    </recommendedName>
</protein>
<keyword evidence="3" id="KW-1185">Reference proteome</keyword>
<dbReference type="Proteomes" id="UP001385951">
    <property type="component" value="Unassembled WGS sequence"/>
</dbReference>
<evidence type="ECO:0008006" key="4">
    <source>
        <dbReference type="Google" id="ProtNLM"/>
    </source>
</evidence>